<organism evidence="1 2">
    <name type="scientific">Immersiella caudata</name>
    <dbReference type="NCBI Taxonomy" id="314043"/>
    <lineage>
        <taxon>Eukaryota</taxon>
        <taxon>Fungi</taxon>
        <taxon>Dikarya</taxon>
        <taxon>Ascomycota</taxon>
        <taxon>Pezizomycotina</taxon>
        <taxon>Sordariomycetes</taxon>
        <taxon>Sordariomycetidae</taxon>
        <taxon>Sordariales</taxon>
        <taxon>Lasiosphaeriaceae</taxon>
        <taxon>Immersiella</taxon>
    </lineage>
</organism>
<sequence>MSVEVWLDRTAVHRRNRDIRKGVEQMRKVRPNIYAVTSKSWSSGRVKWADTGAFSLEGRLSRKRLSCAGAIFINVGVWFGACETGFCTYAAEMVGREW</sequence>
<dbReference type="AlphaFoldDB" id="A0AA39WRZ9"/>
<dbReference type="Proteomes" id="UP001175000">
    <property type="component" value="Unassembled WGS sequence"/>
</dbReference>
<protein>
    <submittedName>
        <fullName evidence="1">Uncharacterized protein</fullName>
    </submittedName>
</protein>
<name>A0AA39WRZ9_9PEZI</name>
<proteinExistence type="predicted"/>
<accession>A0AA39WRZ9</accession>
<comment type="caution">
    <text evidence="1">The sequence shown here is derived from an EMBL/GenBank/DDBJ whole genome shotgun (WGS) entry which is preliminary data.</text>
</comment>
<evidence type="ECO:0000313" key="2">
    <source>
        <dbReference type="Proteomes" id="UP001175000"/>
    </source>
</evidence>
<reference evidence="1" key="1">
    <citation type="submission" date="2023-06" db="EMBL/GenBank/DDBJ databases">
        <title>Genome-scale phylogeny and comparative genomics of the fungal order Sordariales.</title>
        <authorList>
            <consortium name="Lawrence Berkeley National Laboratory"/>
            <person name="Hensen N."/>
            <person name="Bonometti L."/>
            <person name="Westerberg I."/>
            <person name="Brannstrom I.O."/>
            <person name="Guillou S."/>
            <person name="Cros-Aarteil S."/>
            <person name="Calhoun S."/>
            <person name="Haridas S."/>
            <person name="Kuo A."/>
            <person name="Mondo S."/>
            <person name="Pangilinan J."/>
            <person name="Riley R."/>
            <person name="Labutti K."/>
            <person name="Andreopoulos B."/>
            <person name="Lipzen A."/>
            <person name="Chen C."/>
            <person name="Yanf M."/>
            <person name="Daum C."/>
            <person name="Ng V."/>
            <person name="Clum A."/>
            <person name="Steindorff A."/>
            <person name="Ohm R."/>
            <person name="Martin F."/>
            <person name="Silar P."/>
            <person name="Natvig D."/>
            <person name="Lalanne C."/>
            <person name="Gautier V."/>
            <person name="Ament-Velasquez S.L."/>
            <person name="Kruys A."/>
            <person name="Hutchinson M.I."/>
            <person name="Powell A.J."/>
            <person name="Barry K."/>
            <person name="Miller A.N."/>
            <person name="Grigoriev I.V."/>
            <person name="Debuchy R."/>
            <person name="Gladieux P."/>
            <person name="Thoren M.H."/>
            <person name="Johannesson H."/>
        </authorList>
    </citation>
    <scope>NUCLEOTIDE SEQUENCE</scope>
    <source>
        <strain evidence="1">CBS 606.72</strain>
    </source>
</reference>
<gene>
    <name evidence="1" type="ORF">B0T14DRAFT_521568</name>
</gene>
<keyword evidence="2" id="KW-1185">Reference proteome</keyword>
<dbReference type="EMBL" id="JAULSU010000004">
    <property type="protein sequence ID" value="KAK0620504.1"/>
    <property type="molecule type" value="Genomic_DNA"/>
</dbReference>
<evidence type="ECO:0000313" key="1">
    <source>
        <dbReference type="EMBL" id="KAK0620504.1"/>
    </source>
</evidence>